<keyword evidence="19" id="KW-1185">Reference proteome</keyword>
<dbReference type="FunCoup" id="K0KNM0">
    <property type="interactions" value="750"/>
</dbReference>
<reference evidence="18 19" key="1">
    <citation type="journal article" date="2012" name="Eukaryot. Cell">
        <title>Draft genome sequence of Wickerhamomyces ciferrii NRRL Y-1031 F-60-10.</title>
        <authorList>
            <person name="Schneider J."/>
            <person name="Andrea H."/>
            <person name="Blom J."/>
            <person name="Jaenicke S."/>
            <person name="Ruckert C."/>
            <person name="Schorsch C."/>
            <person name="Szczepanowski R."/>
            <person name="Farwick M."/>
            <person name="Goesmann A."/>
            <person name="Puhler A."/>
            <person name="Schaffer S."/>
            <person name="Tauch A."/>
            <person name="Kohler T."/>
            <person name="Brinkrolf K."/>
        </authorList>
    </citation>
    <scope>NUCLEOTIDE SEQUENCE [LARGE SCALE GENOMIC DNA]</scope>
    <source>
        <strain evidence="19">ATCC 14091 / BCRC 22168 / CBS 111 / JCM 3599 / NBRC 0793 / NRRL Y-1031 F-60-10</strain>
    </source>
</reference>
<feature type="compositionally biased region" description="Basic and acidic residues" evidence="16">
    <location>
        <begin position="1137"/>
        <end position="1151"/>
    </location>
</feature>
<accession>K0KNM0</accession>
<dbReference type="PROSITE" id="PS50294">
    <property type="entry name" value="WD_REPEATS_REGION"/>
    <property type="match status" value="2"/>
</dbReference>
<dbReference type="GO" id="GO:0030127">
    <property type="term" value="C:COPII vesicle coat"/>
    <property type="evidence" value="ECO:0007669"/>
    <property type="project" value="TreeGrafter"/>
</dbReference>
<dbReference type="GO" id="GO:0007029">
    <property type="term" value="P:endoplasmic reticulum organization"/>
    <property type="evidence" value="ECO:0007669"/>
    <property type="project" value="TreeGrafter"/>
</dbReference>
<feature type="compositionally biased region" description="Low complexity" evidence="16">
    <location>
        <begin position="912"/>
        <end position="927"/>
    </location>
</feature>
<feature type="compositionally biased region" description="Low complexity" evidence="16">
    <location>
        <begin position="1007"/>
        <end position="1022"/>
    </location>
</feature>
<evidence type="ECO:0000313" key="18">
    <source>
        <dbReference type="EMBL" id="CCH44591.1"/>
    </source>
</evidence>
<dbReference type="AlphaFoldDB" id="K0KNM0"/>
<keyword evidence="12" id="KW-0472">Membrane</keyword>
<keyword evidence="6" id="KW-0813">Transport</keyword>
<dbReference type="PANTHER" id="PTHR13923">
    <property type="entry name" value="SEC31-RELATED PROTEIN"/>
    <property type="match status" value="1"/>
</dbReference>
<dbReference type="eggNOG" id="KOG0307">
    <property type="taxonomic scope" value="Eukaryota"/>
</dbReference>
<feature type="compositionally biased region" description="Pro residues" evidence="16">
    <location>
        <begin position="1058"/>
        <end position="1080"/>
    </location>
</feature>
<feature type="compositionally biased region" description="Polar residues" evidence="16">
    <location>
        <begin position="764"/>
        <end position="778"/>
    </location>
</feature>
<feature type="compositionally biased region" description="Pro residues" evidence="16">
    <location>
        <begin position="1023"/>
        <end position="1049"/>
    </location>
</feature>
<evidence type="ECO:0000256" key="7">
    <source>
        <dbReference type="ARBA" id="ARBA00022574"/>
    </source>
</evidence>
<evidence type="ECO:0000256" key="1">
    <source>
        <dbReference type="ARBA" id="ARBA00004299"/>
    </source>
</evidence>
<evidence type="ECO:0000256" key="9">
    <source>
        <dbReference type="ARBA" id="ARBA00022824"/>
    </source>
</evidence>
<feature type="repeat" description="WD" evidence="15">
    <location>
        <begin position="246"/>
        <end position="288"/>
    </location>
</feature>
<comment type="caution">
    <text evidence="18">The sequence shown here is derived from an EMBL/GenBank/DDBJ whole genome shotgun (WGS) entry which is preliminary data.</text>
</comment>
<proteinExistence type="inferred from homology"/>
<feature type="compositionally biased region" description="Low complexity" evidence="16">
    <location>
        <begin position="1103"/>
        <end position="1123"/>
    </location>
</feature>
<evidence type="ECO:0000256" key="2">
    <source>
        <dbReference type="ARBA" id="ARBA00004397"/>
    </source>
</evidence>
<keyword evidence="9" id="KW-0256">Endoplasmic reticulum</keyword>
<dbReference type="GO" id="GO:0015031">
    <property type="term" value="P:protein transport"/>
    <property type="evidence" value="ECO:0007669"/>
    <property type="project" value="UniProtKB-KW"/>
</dbReference>
<dbReference type="Gene3D" id="2.130.10.10">
    <property type="entry name" value="YVTN repeat-like/Quinoprotein amine dehydrogenase"/>
    <property type="match status" value="1"/>
</dbReference>
<dbReference type="GO" id="GO:0090110">
    <property type="term" value="P:COPII-coated vesicle cargo loading"/>
    <property type="evidence" value="ECO:0007669"/>
    <property type="project" value="TreeGrafter"/>
</dbReference>
<feature type="repeat" description="WD" evidence="15">
    <location>
        <begin position="103"/>
        <end position="136"/>
    </location>
</feature>
<dbReference type="HOGENOM" id="CLU_003033_2_0_1"/>
<keyword evidence="13" id="KW-0968">Cytoplasmic vesicle</keyword>
<dbReference type="Pfam" id="PF00400">
    <property type="entry name" value="WD40"/>
    <property type="match status" value="2"/>
</dbReference>
<dbReference type="InParanoid" id="K0KNM0"/>
<dbReference type="PROSITE" id="PS50082">
    <property type="entry name" value="WD_REPEATS_2"/>
    <property type="match status" value="2"/>
</dbReference>
<keyword evidence="8" id="KW-0677">Repeat</keyword>
<evidence type="ECO:0000256" key="3">
    <source>
        <dbReference type="ARBA" id="ARBA00009358"/>
    </source>
</evidence>
<feature type="compositionally biased region" description="Polar residues" evidence="16">
    <location>
        <begin position="973"/>
        <end position="998"/>
    </location>
</feature>
<dbReference type="InterPro" id="IPR036322">
    <property type="entry name" value="WD40_repeat_dom_sf"/>
</dbReference>
<evidence type="ECO:0000256" key="4">
    <source>
        <dbReference type="ARBA" id="ARBA00013507"/>
    </source>
</evidence>
<dbReference type="GO" id="GO:0070971">
    <property type="term" value="C:endoplasmic reticulum exit site"/>
    <property type="evidence" value="ECO:0007669"/>
    <property type="project" value="TreeGrafter"/>
</dbReference>
<dbReference type="InterPro" id="IPR015943">
    <property type="entry name" value="WD40/YVTN_repeat-like_dom_sf"/>
</dbReference>
<evidence type="ECO:0000256" key="11">
    <source>
        <dbReference type="ARBA" id="ARBA00022927"/>
    </source>
</evidence>
<dbReference type="InterPro" id="IPR009917">
    <property type="entry name" value="SRA1/Sec31"/>
</dbReference>
<sequence length="1257" mass="135585">MVKINDIHSTATFAWSNDSLPTLATGTAAGVIDDDFSSKSILSFYDLDNKTPKLQVDADAKFHDLDWSKSNNLLAGALENGNIQFWNTENLQSQNNVTSIAKGEKHSGQIKSLQFNPIQNNILASGGANSEIFIWDTNKITNLSPFIPGTAMTPMDTVQSVSWNNSVSHIFASAGSAGYTSIWDLKAKKEVLHLSYTENSGSKANLSVVSWHPTQSTKLITASESDGAPLLLTWDLRNSNAPERILSGHKKGILSVDWNKKDPNFLLSSGKDNTTILWNPITGDKLAQYPTTANWVFKTRFAPESPDIFASASFDKKIVVQTLQDTSPPVSKRINSTNENDFWNQISDTDTQQPEYFIKQAPNWYGSPSAVSFGFGGKVVSLSKTGEKSSEVKITKFKPDGFKDNDSLKTALESGDFKSLIDENLSKSFDDINKSDWELLNELDGQSNVFDKFISLNISDDETTTESRTNGDATKDASNDEDFFQNLGESKPSNEYLPSGEFNLIDQDSNLKKLSDALLSKNLSKAIDISLSNDQLIEALIIALNGSDDLKNKVKNAYFNKYASQTPIARLLYSVSSNNINDLVENGNVSNWKEIANSIKNYSQGNDEVLKKQFIKLGDRIYKSDPIKNRNDAIKTYISASALDKVAEIWVSELKTLESKILSNSKKSPYDAHFQVLNEFVEKFSAYRSNLKLDAPVTNNESLLSTILEYTSIISSSGQFELANKFLNLLSNDIPAVKLEKERIAKASGIGSRATTTTTNTRTSRLAPNNPYVAQQPNIPNAATSAYGLPVPNVPAPVNQSPYAPFAQPNLSTPSSNPYRPAVGAPGPVALGSAATTAAASIASNPYKPAVPTPSASGFNPYRPNDLSANVAPGNPSSAIPPPPKAPTKKNETEGWNDLPSTFQTQTRRSTPAAPAAVAAPVQLPQPNVSTPQPPSLSRNQSFVNAPSIPPPPRSVSKSRKSSAQVETPAPTQPNTRYTPTQQPANVFSPNLSNNQSGAPPPPPAAAAPSNPYAPSANTAPAPSNPYAPPPPASGPPAANPYAVPPPPIGAGIQAPSAPSPYAPPPQIAGPPQVPKPNPYAPSANATPQVSSPFPVAPPSVGPPLTAAAQLQQQQQQFQGPPQVSSQAPPIAPPKSEPPKSKYPSGDRSHIPEGSLNIYKKLDEQFNLIKPNVPEKYGKQVIDTEKRLNILFDHLNNEDLLTSPTINKLNSLVDSLSSKDYQTALNTHVDLLTNHSNEGGNWLVGIKRLIQFAEALN</sequence>
<evidence type="ECO:0000256" key="12">
    <source>
        <dbReference type="ARBA" id="ARBA00023136"/>
    </source>
</evidence>
<feature type="domain" description="SRA1/Sec31" evidence="17">
    <location>
        <begin position="1120"/>
        <end position="1252"/>
    </location>
</feature>
<evidence type="ECO:0000256" key="8">
    <source>
        <dbReference type="ARBA" id="ARBA00022737"/>
    </source>
</evidence>
<dbReference type="GO" id="GO:0005198">
    <property type="term" value="F:structural molecule activity"/>
    <property type="evidence" value="ECO:0007669"/>
    <property type="project" value="TreeGrafter"/>
</dbReference>
<evidence type="ECO:0000256" key="15">
    <source>
        <dbReference type="PROSITE-ProRule" id="PRU00221"/>
    </source>
</evidence>
<evidence type="ECO:0000256" key="10">
    <source>
        <dbReference type="ARBA" id="ARBA00022892"/>
    </source>
</evidence>
<dbReference type="SMART" id="SM00320">
    <property type="entry name" value="WD40"/>
    <property type="match status" value="6"/>
</dbReference>
<dbReference type="STRING" id="1206466.K0KNM0"/>
<name>K0KNM0_WICCF</name>
<dbReference type="Proteomes" id="UP000009328">
    <property type="component" value="Unassembled WGS sequence"/>
</dbReference>
<dbReference type="InterPro" id="IPR001680">
    <property type="entry name" value="WD40_rpt"/>
</dbReference>
<feature type="region of interest" description="Disordered" evidence="16">
    <location>
        <begin position="852"/>
        <end position="1153"/>
    </location>
</feature>
<keyword evidence="7 15" id="KW-0853">WD repeat</keyword>
<organism evidence="18 19">
    <name type="scientific">Wickerhamomyces ciferrii (strain ATCC 14091 / BCRC 22168 / CBS 111 / JCM 3599 / NBRC 0793 / NRRL Y-1031 F-60-10)</name>
    <name type="common">Yeast</name>
    <name type="synonym">Pichia ciferrii</name>
    <dbReference type="NCBI Taxonomy" id="1206466"/>
    <lineage>
        <taxon>Eukaryota</taxon>
        <taxon>Fungi</taxon>
        <taxon>Dikarya</taxon>
        <taxon>Ascomycota</taxon>
        <taxon>Saccharomycotina</taxon>
        <taxon>Saccharomycetes</taxon>
        <taxon>Phaffomycetales</taxon>
        <taxon>Wickerhamomycetaceae</taxon>
        <taxon>Wickerhamomyces</taxon>
    </lineage>
</organism>
<feature type="compositionally biased region" description="Polar residues" evidence="16">
    <location>
        <begin position="899"/>
        <end position="910"/>
    </location>
</feature>
<gene>
    <name evidence="18" type="ORF">BN7_4158</name>
</gene>
<evidence type="ECO:0000256" key="13">
    <source>
        <dbReference type="ARBA" id="ARBA00023329"/>
    </source>
</evidence>
<evidence type="ECO:0000259" key="17">
    <source>
        <dbReference type="Pfam" id="PF07304"/>
    </source>
</evidence>
<evidence type="ECO:0000313" key="19">
    <source>
        <dbReference type="Proteomes" id="UP000009328"/>
    </source>
</evidence>
<comment type="subcellular location">
    <subcellularLocation>
        <location evidence="1">Cytoplasmic vesicle</location>
        <location evidence="1">COPII-coated vesicle membrane</location>
        <topology evidence="1">Peripheral membrane protein</topology>
        <orientation evidence="1">Cytoplasmic side</orientation>
    </subcellularLocation>
    <subcellularLocation>
        <location evidence="2">Endoplasmic reticulum membrane</location>
        <topology evidence="2">Peripheral membrane protein</topology>
        <orientation evidence="2">Cytoplasmic side</orientation>
    </subcellularLocation>
</comment>
<evidence type="ECO:0000256" key="6">
    <source>
        <dbReference type="ARBA" id="ARBA00022448"/>
    </source>
</evidence>
<evidence type="ECO:0000256" key="5">
    <source>
        <dbReference type="ARBA" id="ARBA00021236"/>
    </source>
</evidence>
<protein>
    <recommendedName>
        <fullName evidence="5">Protein transport protein SEC31</fullName>
    </recommendedName>
    <alternativeName>
        <fullName evidence="4">Protein transport protein sec31</fullName>
    </alternativeName>
</protein>
<comment type="function">
    <text evidence="14">Component of the coat protein complex II (COPII) which promotes the formation of transport vesicles from the endoplasmic reticulum (ER). The coat has two main functions, the physical deformation of the endoplasmic reticulum membrane into vesicles and the selection of cargo molecules.</text>
</comment>
<dbReference type="InterPro" id="IPR040251">
    <property type="entry name" value="SEC31-like"/>
</dbReference>
<feature type="compositionally biased region" description="Polar residues" evidence="16">
    <location>
        <begin position="928"/>
        <end position="945"/>
    </location>
</feature>
<keyword evidence="10" id="KW-0931">ER-Golgi transport</keyword>
<dbReference type="GO" id="GO:0005789">
    <property type="term" value="C:endoplasmic reticulum membrane"/>
    <property type="evidence" value="ECO:0007669"/>
    <property type="project" value="UniProtKB-SubCell"/>
</dbReference>
<feature type="region of interest" description="Disordered" evidence="16">
    <location>
        <begin position="750"/>
        <end position="778"/>
    </location>
</feature>
<evidence type="ECO:0000256" key="14">
    <source>
        <dbReference type="ARBA" id="ARBA00025471"/>
    </source>
</evidence>
<dbReference type="Pfam" id="PF07304">
    <property type="entry name" value="SRA1"/>
    <property type="match status" value="1"/>
</dbReference>
<keyword evidence="11" id="KW-0653">Protein transport</keyword>
<dbReference type="EMBL" id="CAIF01000144">
    <property type="protein sequence ID" value="CCH44591.1"/>
    <property type="molecule type" value="Genomic_DNA"/>
</dbReference>
<evidence type="ECO:0000256" key="16">
    <source>
        <dbReference type="SAM" id="MobiDB-lite"/>
    </source>
</evidence>
<comment type="similarity">
    <text evidence="3">Belongs to the WD repeat SEC31 family.</text>
</comment>
<dbReference type="SUPFAM" id="SSF50978">
    <property type="entry name" value="WD40 repeat-like"/>
    <property type="match status" value="1"/>
</dbReference>
<dbReference type="PANTHER" id="PTHR13923:SF11">
    <property type="entry name" value="SECRETORY 31, ISOFORM D"/>
    <property type="match status" value="1"/>
</dbReference>
<dbReference type="Gene3D" id="1.25.40.1030">
    <property type="match status" value="1"/>
</dbReference>
<dbReference type="Gene3D" id="1.20.940.10">
    <property type="entry name" value="Functional domain of the splicing factor Prp18"/>
    <property type="match status" value="1"/>
</dbReference>